<dbReference type="GO" id="GO:0006310">
    <property type="term" value="P:DNA recombination"/>
    <property type="evidence" value="ECO:0007669"/>
    <property type="project" value="UniProtKB-KW"/>
</dbReference>
<keyword evidence="3 5" id="KW-0238">DNA-binding</keyword>
<keyword evidence="9" id="KW-1185">Reference proteome</keyword>
<sequence length="419" mass="47328">MKRTDIKRRPLADTVLASLEPEAKEYRETYGVDRIYFVVAPNGRKRWELRFKKETGSWSFMGLGGYPEVSAKKAREKAQDAIKLIERGVDPVANKTAAATAEVIAKRNTFRASAEAWYEKKTKEGLAQSTLEKVRTYLDSDILPALGDKQLDEINRKDCAALQLAFEKRDAHNVAKKARGWLNKIFSFAIASGLTENNPASELLAVATPPPATEQYPHLLEHELPDFLRALRKSTSRKISLTAGWMCLYTASRPGMVRFAEWSELQLDDALWVIPASKMKMRRDHVVPLCTQLVAMLRDLHESTGQNKWVFPGTGNRTPVISENTIGKVYAQVGYKGRLVGHGTRHTASTLLREHEWQKDFVEAMLAHKEEGVAGVYNKAGYLKQRREMMQWYADYLDSLETCTTPKPGPGFKVRQMPA</sequence>
<evidence type="ECO:0000256" key="2">
    <source>
        <dbReference type="ARBA" id="ARBA00022908"/>
    </source>
</evidence>
<dbReference type="EMBL" id="FNCO01000005">
    <property type="protein sequence ID" value="SDH29865.1"/>
    <property type="molecule type" value="Genomic_DNA"/>
</dbReference>
<gene>
    <name evidence="8" type="ORF">SAMN05216605_105360</name>
</gene>
<evidence type="ECO:0000256" key="1">
    <source>
        <dbReference type="ARBA" id="ARBA00008857"/>
    </source>
</evidence>
<dbReference type="InterPro" id="IPR011010">
    <property type="entry name" value="DNA_brk_join_enz"/>
</dbReference>
<organism evidence="8 9">
    <name type="scientific">Pseudomonas abietaniphila</name>
    <dbReference type="NCBI Taxonomy" id="89065"/>
    <lineage>
        <taxon>Bacteria</taxon>
        <taxon>Pseudomonadati</taxon>
        <taxon>Pseudomonadota</taxon>
        <taxon>Gammaproteobacteria</taxon>
        <taxon>Pseudomonadales</taxon>
        <taxon>Pseudomonadaceae</taxon>
        <taxon>Pseudomonas</taxon>
    </lineage>
</organism>
<dbReference type="RefSeq" id="WP_074752855.1">
    <property type="nucleotide sequence ID" value="NZ_FNCO01000005.1"/>
</dbReference>
<evidence type="ECO:0000259" key="7">
    <source>
        <dbReference type="PROSITE" id="PS51900"/>
    </source>
</evidence>
<dbReference type="Gene3D" id="3.30.160.390">
    <property type="entry name" value="Integrase, DNA-binding domain"/>
    <property type="match status" value="1"/>
</dbReference>
<dbReference type="CDD" id="cd00801">
    <property type="entry name" value="INT_P4_C"/>
    <property type="match status" value="1"/>
</dbReference>
<evidence type="ECO:0000256" key="5">
    <source>
        <dbReference type="PROSITE-ProRule" id="PRU01248"/>
    </source>
</evidence>
<dbReference type="OrthoDB" id="9795573at2"/>
<evidence type="ECO:0000256" key="3">
    <source>
        <dbReference type="ARBA" id="ARBA00023125"/>
    </source>
</evidence>
<dbReference type="InterPro" id="IPR044068">
    <property type="entry name" value="CB"/>
</dbReference>
<keyword evidence="2" id="KW-0229">DNA integration</keyword>
<dbReference type="Gene3D" id="1.10.150.130">
    <property type="match status" value="1"/>
</dbReference>
<dbReference type="InterPro" id="IPR010998">
    <property type="entry name" value="Integrase_recombinase_N"/>
</dbReference>
<dbReference type="PROSITE" id="PS51900">
    <property type="entry name" value="CB"/>
    <property type="match status" value="1"/>
</dbReference>
<dbReference type="PANTHER" id="PTHR30629">
    <property type="entry name" value="PROPHAGE INTEGRASE"/>
    <property type="match status" value="1"/>
</dbReference>
<dbReference type="Pfam" id="PF13356">
    <property type="entry name" value="Arm-DNA-bind_3"/>
    <property type="match status" value="1"/>
</dbReference>
<comment type="similarity">
    <text evidence="1">Belongs to the 'phage' integrase family.</text>
</comment>
<dbReference type="Gene3D" id="1.10.443.10">
    <property type="entry name" value="Intergrase catalytic core"/>
    <property type="match status" value="1"/>
</dbReference>
<feature type="domain" description="Tyr recombinase" evidence="6">
    <location>
        <begin position="214"/>
        <end position="390"/>
    </location>
</feature>
<dbReference type="InterPro" id="IPR025166">
    <property type="entry name" value="Integrase_DNA_bind_dom"/>
</dbReference>
<evidence type="ECO:0000259" key="6">
    <source>
        <dbReference type="PROSITE" id="PS51898"/>
    </source>
</evidence>
<evidence type="ECO:0000313" key="9">
    <source>
        <dbReference type="Proteomes" id="UP000182894"/>
    </source>
</evidence>
<evidence type="ECO:0000313" key="8">
    <source>
        <dbReference type="EMBL" id="SDH29865.1"/>
    </source>
</evidence>
<protein>
    <submittedName>
        <fullName evidence="8">Integrase</fullName>
    </submittedName>
</protein>
<accession>A0A1G8B9K5</accession>
<dbReference type="Pfam" id="PF00589">
    <property type="entry name" value="Phage_integrase"/>
    <property type="match status" value="1"/>
</dbReference>
<feature type="domain" description="Core-binding (CB)" evidence="7">
    <location>
        <begin position="108"/>
        <end position="190"/>
    </location>
</feature>
<dbReference type="InterPro" id="IPR013762">
    <property type="entry name" value="Integrase-like_cat_sf"/>
</dbReference>
<dbReference type="InterPro" id="IPR038488">
    <property type="entry name" value="Integrase_DNA-bd_sf"/>
</dbReference>
<evidence type="ECO:0000256" key="4">
    <source>
        <dbReference type="ARBA" id="ARBA00023172"/>
    </source>
</evidence>
<dbReference type="PANTHER" id="PTHR30629:SF2">
    <property type="entry name" value="PROPHAGE INTEGRASE INTS-RELATED"/>
    <property type="match status" value="1"/>
</dbReference>
<dbReference type="SUPFAM" id="SSF56349">
    <property type="entry name" value="DNA breaking-rejoining enzymes"/>
    <property type="match status" value="1"/>
</dbReference>
<dbReference type="InterPro" id="IPR050808">
    <property type="entry name" value="Phage_Integrase"/>
</dbReference>
<dbReference type="InterPro" id="IPR053876">
    <property type="entry name" value="Phage_int_M"/>
</dbReference>
<dbReference type="Pfam" id="PF22022">
    <property type="entry name" value="Phage_int_M"/>
    <property type="match status" value="1"/>
</dbReference>
<dbReference type="AlphaFoldDB" id="A0A1G8B9K5"/>
<dbReference type="GO" id="GO:0015074">
    <property type="term" value="P:DNA integration"/>
    <property type="evidence" value="ECO:0007669"/>
    <property type="project" value="UniProtKB-KW"/>
</dbReference>
<dbReference type="PROSITE" id="PS51898">
    <property type="entry name" value="TYR_RECOMBINASE"/>
    <property type="match status" value="1"/>
</dbReference>
<proteinExistence type="inferred from homology"/>
<dbReference type="InterPro" id="IPR002104">
    <property type="entry name" value="Integrase_catalytic"/>
</dbReference>
<dbReference type="GO" id="GO:0003677">
    <property type="term" value="F:DNA binding"/>
    <property type="evidence" value="ECO:0007669"/>
    <property type="project" value="UniProtKB-UniRule"/>
</dbReference>
<keyword evidence="4" id="KW-0233">DNA recombination</keyword>
<reference evidence="9" key="1">
    <citation type="submission" date="2016-10" db="EMBL/GenBank/DDBJ databases">
        <authorList>
            <person name="Varghese N."/>
            <person name="Submissions S."/>
        </authorList>
    </citation>
    <scope>NUCLEOTIDE SEQUENCE [LARGE SCALE GENOMIC DNA]</scope>
    <source>
        <strain evidence="9">ATCC 700689</strain>
    </source>
</reference>
<name>A0A1G8B9K5_9PSED</name>
<dbReference type="Proteomes" id="UP000182894">
    <property type="component" value="Unassembled WGS sequence"/>
</dbReference>